<organism evidence="3 4">
    <name type="scientific">Caenorhabditis japonica</name>
    <dbReference type="NCBI Taxonomy" id="281687"/>
    <lineage>
        <taxon>Eukaryota</taxon>
        <taxon>Metazoa</taxon>
        <taxon>Ecdysozoa</taxon>
        <taxon>Nematoda</taxon>
        <taxon>Chromadorea</taxon>
        <taxon>Rhabditida</taxon>
        <taxon>Rhabditina</taxon>
        <taxon>Rhabditomorpha</taxon>
        <taxon>Rhabditoidea</taxon>
        <taxon>Rhabditidae</taxon>
        <taxon>Peloderinae</taxon>
        <taxon>Caenorhabditis</taxon>
    </lineage>
</organism>
<reference evidence="4" key="1">
    <citation type="submission" date="2010-08" db="EMBL/GenBank/DDBJ databases">
        <authorList>
            <consortium name="Caenorhabditis japonica Sequencing Consortium"/>
            <person name="Wilson R.K."/>
        </authorList>
    </citation>
    <scope>NUCLEOTIDE SEQUENCE [LARGE SCALE GENOMIC DNA]</scope>
    <source>
        <strain evidence="4">DF5081</strain>
    </source>
</reference>
<feature type="region of interest" description="Disordered" evidence="1">
    <location>
        <begin position="96"/>
        <end position="117"/>
    </location>
</feature>
<proteinExistence type="predicted"/>
<dbReference type="Proteomes" id="UP000005237">
    <property type="component" value="Unassembled WGS sequence"/>
</dbReference>
<reference evidence="3" key="2">
    <citation type="submission" date="2022-06" db="UniProtKB">
        <authorList>
            <consortium name="EnsemblMetazoa"/>
        </authorList>
    </citation>
    <scope>IDENTIFICATION</scope>
    <source>
        <strain evidence="3">DF5081</strain>
    </source>
</reference>
<evidence type="ECO:0000256" key="2">
    <source>
        <dbReference type="SAM" id="SignalP"/>
    </source>
</evidence>
<feature type="signal peptide" evidence="2">
    <location>
        <begin position="1"/>
        <end position="19"/>
    </location>
</feature>
<dbReference type="OMA" id="TPFRQPY"/>
<feature type="compositionally biased region" description="Pro residues" evidence="1">
    <location>
        <begin position="103"/>
        <end position="116"/>
    </location>
</feature>
<feature type="chain" id="PRO_5035840789" evidence="2">
    <location>
        <begin position="20"/>
        <end position="372"/>
    </location>
</feature>
<evidence type="ECO:0000256" key="1">
    <source>
        <dbReference type="SAM" id="MobiDB-lite"/>
    </source>
</evidence>
<dbReference type="EnsemblMetazoa" id="CJA06952.1">
    <property type="protein sequence ID" value="CJA06952.1"/>
    <property type="gene ID" value="WBGene00126156"/>
</dbReference>
<dbReference type="AlphaFoldDB" id="A0A8R1HNG4"/>
<evidence type="ECO:0000313" key="3">
    <source>
        <dbReference type="EnsemblMetazoa" id="CJA06952.1"/>
    </source>
</evidence>
<protein>
    <submittedName>
        <fullName evidence="3">Uncharacterized protein</fullName>
    </submittedName>
</protein>
<sequence length="372" mass="40770">MHLLSSIIATVSLASVVQACFCPMMISSPCGCGGGSYGYGGGGYAQSPGYAGSYATFFRDLTPFRQTGYYQQVPAYPQYYPRAPAQSLPPMYRLPNPRYIQPQAPPPPPPPQPPVRPQYVPRPVVAPTLVSQEQIYLQPAATVAPLVAEPVRTTLHDNFYGTQEEITVTTVAPDVPDFVDETPVKGEEKEEVYYVYYDDKGNKVGDSRTGSTFAPDVVVEEEITQAPGPAPVILEVTTQRVQEEANESYDDIVEENPVPVRTSLATTFAPDTRTTVSFVETRAQETTVASPASEVIYEDETVEYADNGEEKAEETVVKKPTSSGGYKRTIEDNQILVDAAENTGEGYMARIAAKGVKIVKRYPYDVRKIHEN</sequence>
<keyword evidence="2" id="KW-0732">Signal</keyword>
<keyword evidence="4" id="KW-1185">Reference proteome</keyword>
<evidence type="ECO:0000313" key="4">
    <source>
        <dbReference type="Proteomes" id="UP000005237"/>
    </source>
</evidence>
<accession>A0A8R1HNG4</accession>
<name>A0A8R1HNG4_CAEJA</name>